<comment type="caution">
    <text evidence="2">The sequence shown here is derived from an EMBL/GenBank/DDBJ whole genome shotgun (WGS) entry which is preliminary data.</text>
</comment>
<feature type="domain" description="Conserved virulence factor B-like winged helix" evidence="1">
    <location>
        <begin position="172"/>
        <end position="229"/>
    </location>
</feature>
<dbReference type="EMBL" id="BLLK01000045">
    <property type="protein sequence ID" value="GFH52267.1"/>
    <property type="molecule type" value="Genomic_DNA"/>
</dbReference>
<dbReference type="InterPro" id="IPR040764">
    <property type="entry name" value="CvfB_WH"/>
</dbReference>
<gene>
    <name evidence="2" type="ORF">CTEN210_08743</name>
</gene>
<dbReference type="InterPro" id="IPR036388">
    <property type="entry name" value="WH-like_DNA-bd_sf"/>
</dbReference>
<name>A0AAD3CUE3_9STRA</name>
<dbReference type="PANTHER" id="PTHR37296:SF1">
    <property type="entry name" value="CONSERVED VIRULENCE FACTOR B"/>
    <property type="match status" value="1"/>
</dbReference>
<dbReference type="Proteomes" id="UP001054902">
    <property type="component" value="Unassembled WGS sequence"/>
</dbReference>
<evidence type="ECO:0000313" key="3">
    <source>
        <dbReference type="Proteomes" id="UP001054902"/>
    </source>
</evidence>
<protein>
    <recommendedName>
        <fullName evidence="1">Conserved virulence factor B-like winged helix domain-containing protein</fullName>
    </recommendedName>
</protein>
<dbReference type="Pfam" id="PF17783">
    <property type="entry name" value="WHD_CvfB"/>
    <property type="match status" value="1"/>
</dbReference>
<proteinExistence type="predicted"/>
<dbReference type="Gene3D" id="1.10.10.10">
    <property type="entry name" value="Winged helix-like DNA-binding domain superfamily/Winged helix DNA-binding domain"/>
    <property type="match status" value="1"/>
</dbReference>
<accession>A0AAD3CUE3</accession>
<dbReference type="PANTHER" id="PTHR37296">
    <property type="entry name" value="CONSERVED VIRULENCE FACTOR B"/>
    <property type="match status" value="1"/>
</dbReference>
<organism evidence="2 3">
    <name type="scientific">Chaetoceros tenuissimus</name>
    <dbReference type="NCBI Taxonomy" id="426638"/>
    <lineage>
        <taxon>Eukaryota</taxon>
        <taxon>Sar</taxon>
        <taxon>Stramenopiles</taxon>
        <taxon>Ochrophyta</taxon>
        <taxon>Bacillariophyta</taxon>
        <taxon>Coscinodiscophyceae</taxon>
        <taxon>Chaetocerotophycidae</taxon>
        <taxon>Chaetocerotales</taxon>
        <taxon>Chaetocerotaceae</taxon>
        <taxon>Chaetoceros</taxon>
    </lineage>
</organism>
<evidence type="ECO:0000259" key="1">
    <source>
        <dbReference type="Pfam" id="PF17783"/>
    </source>
</evidence>
<keyword evidence="3" id="KW-1185">Reference proteome</keyword>
<evidence type="ECO:0000313" key="2">
    <source>
        <dbReference type="EMBL" id="GFH52267.1"/>
    </source>
</evidence>
<dbReference type="AlphaFoldDB" id="A0AAD3CUE3"/>
<reference evidence="2 3" key="1">
    <citation type="journal article" date="2021" name="Sci. Rep.">
        <title>The genome of the diatom Chaetoceros tenuissimus carries an ancient integrated fragment of an extant virus.</title>
        <authorList>
            <person name="Hongo Y."/>
            <person name="Kimura K."/>
            <person name="Takaki Y."/>
            <person name="Yoshida Y."/>
            <person name="Baba S."/>
            <person name="Kobayashi G."/>
            <person name="Nagasaki K."/>
            <person name="Hano T."/>
            <person name="Tomaru Y."/>
        </authorList>
    </citation>
    <scope>NUCLEOTIDE SEQUENCE [LARGE SCALE GENOMIC DNA]</scope>
    <source>
        <strain evidence="2 3">NIES-3715</strain>
    </source>
</reference>
<dbReference type="InterPro" id="IPR014464">
    <property type="entry name" value="CvfB_fam"/>
</dbReference>
<sequence length="230" mass="24746">MKTTIFMMIGARSVGAFVPSAQNGLHITPCTGNSVRTFANGSNKIDRRIDQELLKLNLSSRDGNFNDPLPFRKGNPILVEVVRFGPLGASVDVVAKSHNDADIIPEDEEALGVGLIIQKEIGYFRASRGGLDVVVGEILPAYVDWVRDDGKINISLRKPGGRGKAEDLSKLLIEKLEGAADSEIPVGDKSSPEEINKMFPGASKASFKRAVASLYKKGLVQPGAKSTKLM</sequence>